<feature type="compositionally biased region" description="Low complexity" evidence="1">
    <location>
        <begin position="264"/>
        <end position="277"/>
    </location>
</feature>
<dbReference type="Proteomes" id="UP000001357">
    <property type="component" value="Unassembled WGS sequence"/>
</dbReference>
<name>A9USI0_MONBE</name>
<dbReference type="RefSeq" id="XP_001743071.1">
    <property type="nucleotide sequence ID" value="XM_001743019.1"/>
</dbReference>
<dbReference type="KEGG" id="mbr:MONBRDRAFT_35905"/>
<evidence type="ECO:0000313" key="3">
    <source>
        <dbReference type="Proteomes" id="UP000001357"/>
    </source>
</evidence>
<dbReference type="EMBL" id="CH991544">
    <property type="protein sequence ID" value="EDQ91785.1"/>
    <property type="molecule type" value="Genomic_DNA"/>
</dbReference>
<protein>
    <submittedName>
        <fullName evidence="2">Uncharacterized protein</fullName>
    </submittedName>
</protein>
<proteinExistence type="predicted"/>
<organism evidence="2 3">
    <name type="scientific">Monosiga brevicollis</name>
    <name type="common">Choanoflagellate</name>
    <dbReference type="NCBI Taxonomy" id="81824"/>
    <lineage>
        <taxon>Eukaryota</taxon>
        <taxon>Choanoflagellata</taxon>
        <taxon>Craspedida</taxon>
        <taxon>Salpingoecidae</taxon>
        <taxon>Monosiga</taxon>
    </lineage>
</organism>
<reference evidence="2 3" key="1">
    <citation type="journal article" date="2008" name="Nature">
        <title>The genome of the choanoflagellate Monosiga brevicollis and the origin of metazoans.</title>
        <authorList>
            <consortium name="JGI Sequencing"/>
            <person name="King N."/>
            <person name="Westbrook M.J."/>
            <person name="Young S.L."/>
            <person name="Kuo A."/>
            <person name="Abedin M."/>
            <person name="Chapman J."/>
            <person name="Fairclough S."/>
            <person name="Hellsten U."/>
            <person name="Isogai Y."/>
            <person name="Letunic I."/>
            <person name="Marr M."/>
            <person name="Pincus D."/>
            <person name="Putnam N."/>
            <person name="Rokas A."/>
            <person name="Wright K.J."/>
            <person name="Zuzow R."/>
            <person name="Dirks W."/>
            <person name="Good M."/>
            <person name="Goodstein D."/>
            <person name="Lemons D."/>
            <person name="Li W."/>
            <person name="Lyons J.B."/>
            <person name="Morris A."/>
            <person name="Nichols S."/>
            <person name="Richter D.J."/>
            <person name="Salamov A."/>
            <person name="Bork P."/>
            <person name="Lim W.A."/>
            <person name="Manning G."/>
            <person name="Miller W.T."/>
            <person name="McGinnis W."/>
            <person name="Shapiro H."/>
            <person name="Tjian R."/>
            <person name="Grigoriev I.V."/>
            <person name="Rokhsar D."/>
        </authorList>
    </citation>
    <scope>NUCLEOTIDE SEQUENCE [LARGE SCALE GENOMIC DNA]</scope>
    <source>
        <strain evidence="3">MX1 / ATCC 50154</strain>
    </source>
</reference>
<feature type="region of interest" description="Disordered" evidence="1">
    <location>
        <begin position="1"/>
        <end position="108"/>
    </location>
</feature>
<feature type="region of interest" description="Disordered" evidence="1">
    <location>
        <begin position="348"/>
        <end position="392"/>
    </location>
</feature>
<keyword evidence="3" id="KW-1185">Reference proteome</keyword>
<feature type="compositionally biased region" description="Polar residues" evidence="1">
    <location>
        <begin position="280"/>
        <end position="294"/>
    </location>
</feature>
<evidence type="ECO:0000313" key="2">
    <source>
        <dbReference type="EMBL" id="EDQ91785.1"/>
    </source>
</evidence>
<evidence type="ECO:0000256" key="1">
    <source>
        <dbReference type="SAM" id="MobiDB-lite"/>
    </source>
</evidence>
<dbReference type="InParanoid" id="A9USI0"/>
<accession>A9USI0</accession>
<feature type="compositionally biased region" description="Low complexity" evidence="1">
    <location>
        <begin position="1"/>
        <end position="13"/>
    </location>
</feature>
<feature type="region of interest" description="Disordered" evidence="1">
    <location>
        <begin position="161"/>
        <end position="213"/>
    </location>
</feature>
<dbReference type="GeneID" id="5888399"/>
<feature type="compositionally biased region" description="Acidic residues" evidence="1">
    <location>
        <begin position="246"/>
        <end position="263"/>
    </location>
</feature>
<feature type="region of interest" description="Disordered" evidence="1">
    <location>
        <begin position="228"/>
        <end position="325"/>
    </location>
</feature>
<sequence>MDGLGSLDLPSLSSDDETASEPDIGIFQRGGDWDWKDALAPSSSRATSIRALSPTHSLSEVGSIAGADTQQSNSHKRQVDAADSPRIASPNTAAGIAPDRFLGPDPSEVDADLNAFLGPRPDPAALALASQVAAEHQPVPGLGALRLELPDMSGLASFTVPSTAPIRPSCTPVSAASSPGPAKACVQQGGHGFAARSSRQITTAGHDRHREPSRTMRARMLLTPNAQQAMGHHGPGEGAQATAQSDTDEDDDEDDDDDDDDDLLLQARRQLRGRVAGPITAQQARGRTSSSTRALHNPLGDEDAKMRQEPLGNGVASNPSPSTHRDRHVHFNPSLHFFSLETAEASARLTRTPHSRPTVVRMRRASRTLPSSDAHPQVESESPGIAHRPPDDGLDVAATETASATNVVATSGATASENVVSEGDTANSGSTLAEPTDKSKALRLLLQTTSDPETAALPKGLPRRERASDFTQRALQRLDQRRGCGLSLHQSNITLTQPDFGLVYPLASADLDRCADHRFRLDLTGLSLSCIGAIIVPLTMLLHNEALQLTALQVCRAPSSRIYLTFLLRSDQSLEVTTERLRHRLQQASYGSRLGAQEEVIAAAVDGVTATPSEAWASFSHACDARIAPNNNGSNLQHDVALLEAQCEPALLAECLTVLEAHSAALFGCRLVYRSEVPWLALAVYGNGVVERLTNSVGPADLAVAAATAPGIGIATAGYVRLSKELAASLLPEATPRSIFLVSCQGLGLWQRRTALRQRLRDATLANVVLSLRFVVGDNVEGASIPRRVLDEHELAVVLQAQLAEIPHAPPQSGRLSSAFEQLDALLPVVAVATLVDSTPDVMAAALDELHALPKFHLMGFKRVCQVESLHTVTLDETLQRMLVAADEDGFAEMDSTAFGAGSAVVVALIGGNNAVQRLHALRTELQARGHIGIAVSSSFEAAQELVWTLRQHLSTVDALGMGSLRRSTRVSSSPLDKLQELLLLQVAPGAVGRAVQLARKEDYVLVGVQSVESDGAVALAFERANAVTCAQQHFAPSWLQEVAPTLGVAENLRQIEGQFGVLFHGAHWQITRSLIS</sequence>
<gene>
    <name evidence="2" type="ORF">MONBRDRAFT_35905</name>
</gene>
<dbReference type="AlphaFoldDB" id="A9USI0"/>